<evidence type="ECO:0000313" key="2">
    <source>
        <dbReference type="EMBL" id="SDB36452.1"/>
    </source>
</evidence>
<sequence length="242" mass="26415">MKLLCLLAISAFLSSCAPQKATPEHFFGDHPPRAVPQETEILVSLHPAHIDDYDRICDQLGQLAWDDGIRQLLRAYVDQAPVLRPVEPPDESPSFPAGATQIHVPECDPWLDSITGAVSQRVRYSSVLMPIKPFGGMIDALQDNKTMGGLLSRAYVSLFGQPLKEEPVPVLIVQQSPGLETGLVQVVGSGLITQLTDTMGQMLIQESTREILPGDLFFQLQVRAETLPMTGDLVPLGPGERD</sequence>
<reference evidence="2 3" key="1">
    <citation type="submission" date="2016-10" db="EMBL/GenBank/DDBJ databases">
        <authorList>
            <person name="de Groot N.N."/>
        </authorList>
    </citation>
    <scope>NUCLEOTIDE SEQUENCE [LARGE SCALE GENOMIC DNA]</scope>
    <source>
        <strain evidence="2 3">ASO4-2</strain>
    </source>
</reference>
<dbReference type="Proteomes" id="UP000198771">
    <property type="component" value="Unassembled WGS sequence"/>
</dbReference>
<accession>A0A1G6CUE5</accession>
<keyword evidence="1" id="KW-0732">Signal</keyword>
<gene>
    <name evidence="2" type="ORF">SAMN05660653_01722</name>
</gene>
<dbReference type="OrthoDB" id="5470435at2"/>
<dbReference type="PROSITE" id="PS51257">
    <property type="entry name" value="PROKAR_LIPOPROTEIN"/>
    <property type="match status" value="1"/>
</dbReference>
<feature type="chain" id="PRO_5011763650" description="Lipoprotein" evidence="1">
    <location>
        <begin position="22"/>
        <end position="242"/>
    </location>
</feature>
<dbReference type="AlphaFoldDB" id="A0A1G6CUE5"/>
<keyword evidence="3" id="KW-1185">Reference proteome</keyword>
<feature type="signal peptide" evidence="1">
    <location>
        <begin position="1"/>
        <end position="21"/>
    </location>
</feature>
<name>A0A1G6CUE5_9BACT</name>
<protein>
    <recommendedName>
        <fullName evidence="4">Lipoprotein</fullName>
    </recommendedName>
</protein>
<organism evidence="2 3">
    <name type="scientific">Desulfonatronum thiosulfatophilum</name>
    <dbReference type="NCBI Taxonomy" id="617002"/>
    <lineage>
        <taxon>Bacteria</taxon>
        <taxon>Pseudomonadati</taxon>
        <taxon>Thermodesulfobacteriota</taxon>
        <taxon>Desulfovibrionia</taxon>
        <taxon>Desulfovibrionales</taxon>
        <taxon>Desulfonatronaceae</taxon>
        <taxon>Desulfonatronum</taxon>
    </lineage>
</organism>
<evidence type="ECO:0000313" key="3">
    <source>
        <dbReference type="Proteomes" id="UP000198771"/>
    </source>
</evidence>
<proteinExistence type="predicted"/>
<evidence type="ECO:0000256" key="1">
    <source>
        <dbReference type="SAM" id="SignalP"/>
    </source>
</evidence>
<dbReference type="EMBL" id="FMXO01000009">
    <property type="protein sequence ID" value="SDB36452.1"/>
    <property type="molecule type" value="Genomic_DNA"/>
</dbReference>
<dbReference type="RefSeq" id="WP_092120094.1">
    <property type="nucleotide sequence ID" value="NZ_FMXO01000009.1"/>
</dbReference>
<evidence type="ECO:0008006" key="4">
    <source>
        <dbReference type="Google" id="ProtNLM"/>
    </source>
</evidence>